<name>A0AAW8DHK8_9MICC</name>
<reference evidence="5 7" key="1">
    <citation type="submission" date="2023-07" db="EMBL/GenBank/DDBJ databases">
        <title>Sorghum-associated microbial communities from plants grown in Nebraska, USA.</title>
        <authorList>
            <person name="Schachtman D."/>
        </authorList>
    </citation>
    <scope>NUCLEOTIDE SEQUENCE</scope>
    <source>
        <strain evidence="5">DS1006</strain>
        <strain evidence="6 7">DS1016</strain>
    </source>
</reference>
<evidence type="ECO:0000256" key="3">
    <source>
        <dbReference type="ARBA" id="ARBA00023163"/>
    </source>
</evidence>
<dbReference type="GO" id="GO:0006355">
    <property type="term" value="P:regulation of DNA-templated transcription"/>
    <property type="evidence" value="ECO:0007669"/>
    <property type="project" value="InterPro"/>
</dbReference>
<dbReference type="InterPro" id="IPR016032">
    <property type="entry name" value="Sig_transdc_resp-reg_C-effctor"/>
</dbReference>
<comment type="caution">
    <text evidence="5">The sequence shown here is derived from an EMBL/GenBank/DDBJ whole genome shotgun (WGS) entry which is preliminary data.</text>
</comment>
<protein>
    <submittedName>
        <fullName evidence="5">DNA-binding CsgD family transcriptional regulator</fullName>
    </submittedName>
</protein>
<dbReference type="EMBL" id="JAUSRG010000003">
    <property type="protein sequence ID" value="MDP9904649.1"/>
    <property type="molecule type" value="Genomic_DNA"/>
</dbReference>
<dbReference type="CDD" id="cd06170">
    <property type="entry name" value="LuxR_C_like"/>
    <property type="match status" value="1"/>
</dbReference>
<dbReference type="InterPro" id="IPR000792">
    <property type="entry name" value="Tscrpt_reg_LuxR_C"/>
</dbReference>
<gene>
    <name evidence="5" type="ORF">J2S90_001604</name>
    <name evidence="6" type="ORF">J2S93_002349</name>
</gene>
<dbReference type="PROSITE" id="PS50043">
    <property type="entry name" value="HTH_LUXR_2"/>
    <property type="match status" value="1"/>
</dbReference>
<evidence type="ECO:0000313" key="8">
    <source>
        <dbReference type="Proteomes" id="UP001242995"/>
    </source>
</evidence>
<keyword evidence="7" id="KW-1185">Reference proteome</keyword>
<dbReference type="SUPFAM" id="SSF46894">
    <property type="entry name" value="C-terminal effector domain of the bipartite response regulators"/>
    <property type="match status" value="1"/>
</dbReference>
<dbReference type="SMART" id="SM00421">
    <property type="entry name" value="HTH_LUXR"/>
    <property type="match status" value="1"/>
</dbReference>
<sequence length="196" mass="21411">MMHAAAGSPFAARISADSSALDWIPADVSVLVIASDGSFSELPGRPAGEQLADGSSLRAAIARQWRSLPPCWRFLWIAPVHGSWHRVSVLRHRADSALVTERRMDPFRGLTRREVDVLHLVADGKTNAEIAQLLWVSTSTVSKHVEHLLQKLGTRSRVGLASTAIREGLHLLESPGLPHYSVTEQPLGLPRPDLDT</sequence>
<keyword evidence="1" id="KW-0805">Transcription regulation</keyword>
<dbReference type="EMBL" id="JAUSTF010000004">
    <property type="protein sequence ID" value="MDQ0180922.1"/>
    <property type="molecule type" value="Genomic_DNA"/>
</dbReference>
<accession>A0AAW8DHK8</accession>
<dbReference type="Proteomes" id="UP001230951">
    <property type="component" value="Unassembled WGS sequence"/>
</dbReference>
<proteinExistence type="predicted"/>
<feature type="domain" description="HTH luxR-type" evidence="4">
    <location>
        <begin position="103"/>
        <end position="168"/>
    </location>
</feature>
<evidence type="ECO:0000259" key="4">
    <source>
        <dbReference type="PROSITE" id="PS50043"/>
    </source>
</evidence>
<dbReference type="PRINTS" id="PR00038">
    <property type="entry name" value="HTHLUXR"/>
</dbReference>
<dbReference type="Pfam" id="PF00196">
    <property type="entry name" value="GerE"/>
    <property type="match status" value="1"/>
</dbReference>
<dbReference type="PANTHER" id="PTHR44688">
    <property type="entry name" value="DNA-BINDING TRANSCRIPTIONAL ACTIVATOR DEVR_DOSR"/>
    <property type="match status" value="1"/>
</dbReference>
<keyword evidence="3" id="KW-0804">Transcription</keyword>
<evidence type="ECO:0000313" key="6">
    <source>
        <dbReference type="EMBL" id="MDQ0180922.1"/>
    </source>
</evidence>
<keyword evidence="2 5" id="KW-0238">DNA-binding</keyword>
<dbReference type="Gene3D" id="1.10.10.10">
    <property type="entry name" value="Winged helix-like DNA-binding domain superfamily/Winged helix DNA-binding domain"/>
    <property type="match status" value="1"/>
</dbReference>
<dbReference type="AlphaFoldDB" id="A0AAW8DHK8"/>
<evidence type="ECO:0000313" key="5">
    <source>
        <dbReference type="EMBL" id="MDP9904649.1"/>
    </source>
</evidence>
<dbReference type="PROSITE" id="PS00622">
    <property type="entry name" value="HTH_LUXR_1"/>
    <property type="match status" value="1"/>
</dbReference>
<dbReference type="Proteomes" id="UP001242995">
    <property type="component" value="Unassembled WGS sequence"/>
</dbReference>
<evidence type="ECO:0000256" key="1">
    <source>
        <dbReference type="ARBA" id="ARBA00023015"/>
    </source>
</evidence>
<dbReference type="PANTHER" id="PTHR44688:SF16">
    <property type="entry name" value="DNA-BINDING TRANSCRIPTIONAL ACTIVATOR DEVR_DOSR"/>
    <property type="match status" value="1"/>
</dbReference>
<dbReference type="GO" id="GO:0003677">
    <property type="term" value="F:DNA binding"/>
    <property type="evidence" value="ECO:0007669"/>
    <property type="project" value="UniProtKB-KW"/>
</dbReference>
<evidence type="ECO:0000313" key="7">
    <source>
        <dbReference type="Proteomes" id="UP001230951"/>
    </source>
</evidence>
<evidence type="ECO:0000256" key="2">
    <source>
        <dbReference type="ARBA" id="ARBA00023125"/>
    </source>
</evidence>
<organism evidence="5 8">
    <name type="scientific">Arthrobacter bambusae</name>
    <dbReference type="NCBI Taxonomy" id="1338426"/>
    <lineage>
        <taxon>Bacteria</taxon>
        <taxon>Bacillati</taxon>
        <taxon>Actinomycetota</taxon>
        <taxon>Actinomycetes</taxon>
        <taxon>Micrococcales</taxon>
        <taxon>Micrococcaceae</taxon>
        <taxon>Arthrobacter</taxon>
    </lineage>
</organism>
<dbReference type="InterPro" id="IPR036388">
    <property type="entry name" value="WH-like_DNA-bd_sf"/>
</dbReference>